<feature type="region of interest" description="Disordered" evidence="1">
    <location>
        <begin position="35"/>
        <end position="104"/>
    </location>
</feature>
<name>A0A9P4TP15_CURKU</name>
<comment type="caution">
    <text evidence="2">The sequence shown here is derived from an EMBL/GenBank/DDBJ whole genome shotgun (WGS) entry which is preliminary data.</text>
</comment>
<feature type="compositionally biased region" description="Basic and acidic residues" evidence="1">
    <location>
        <begin position="80"/>
        <end position="89"/>
    </location>
</feature>
<accession>A0A9P4TP15</accession>
<keyword evidence="3" id="KW-1185">Reference proteome</keyword>
<dbReference type="AlphaFoldDB" id="A0A9P4TP15"/>
<evidence type="ECO:0000313" key="2">
    <source>
        <dbReference type="EMBL" id="KAF3011002.1"/>
    </source>
</evidence>
<dbReference type="Proteomes" id="UP000801428">
    <property type="component" value="Unassembled WGS sequence"/>
</dbReference>
<proteinExistence type="predicted"/>
<gene>
    <name evidence="2" type="ORF">E8E13_010746</name>
</gene>
<protein>
    <submittedName>
        <fullName evidence="2">Uncharacterized protein</fullName>
    </submittedName>
</protein>
<sequence>MATKSDPAVPQLVQTIKRKASPISTSLVEGLVQDDFGSIARSNLPGPRRDAVPTPPPKDYSHGDSNIPSRLMSARSVGTDYERAPETTRAETAPPLPVRPKRADSGAAIDFDNVGVYGKPRSFKEIMAMQNYEDRMEMYEKTREYWANAEHGLADWTGKSGGPRTVQLRREDRWR</sequence>
<feature type="region of interest" description="Disordered" evidence="1">
    <location>
        <begin position="153"/>
        <end position="175"/>
    </location>
</feature>
<reference evidence="2" key="1">
    <citation type="submission" date="2019-04" db="EMBL/GenBank/DDBJ databases">
        <title>Sequencing of skin fungus with MAO and IRED activity.</title>
        <authorList>
            <person name="Marsaioli A.J."/>
            <person name="Bonatto J.M.C."/>
            <person name="Reis Junior O."/>
        </authorList>
    </citation>
    <scope>NUCLEOTIDE SEQUENCE</scope>
    <source>
        <strain evidence="2">30M1</strain>
    </source>
</reference>
<organism evidence="2 3">
    <name type="scientific">Curvularia kusanoi</name>
    <name type="common">Cochliobolus kusanoi</name>
    <dbReference type="NCBI Taxonomy" id="90978"/>
    <lineage>
        <taxon>Eukaryota</taxon>
        <taxon>Fungi</taxon>
        <taxon>Dikarya</taxon>
        <taxon>Ascomycota</taxon>
        <taxon>Pezizomycotina</taxon>
        <taxon>Dothideomycetes</taxon>
        <taxon>Pleosporomycetidae</taxon>
        <taxon>Pleosporales</taxon>
        <taxon>Pleosporineae</taxon>
        <taxon>Pleosporaceae</taxon>
        <taxon>Curvularia</taxon>
    </lineage>
</organism>
<dbReference type="EMBL" id="SWKU01000001">
    <property type="protein sequence ID" value="KAF3011002.1"/>
    <property type="molecule type" value="Genomic_DNA"/>
</dbReference>
<evidence type="ECO:0000313" key="3">
    <source>
        <dbReference type="Proteomes" id="UP000801428"/>
    </source>
</evidence>
<dbReference type="OrthoDB" id="5151921at2759"/>
<evidence type="ECO:0000256" key="1">
    <source>
        <dbReference type="SAM" id="MobiDB-lite"/>
    </source>
</evidence>